<dbReference type="Proteomes" id="UP001321047">
    <property type="component" value="Unassembled WGS sequence"/>
</dbReference>
<keyword evidence="1" id="KW-0812">Transmembrane</keyword>
<protein>
    <submittedName>
        <fullName evidence="2">DUF192 domain-containing protein</fullName>
    </submittedName>
</protein>
<accession>A0AAP2Z7Q5</accession>
<dbReference type="Pfam" id="PF02643">
    <property type="entry name" value="DUF192"/>
    <property type="match status" value="1"/>
</dbReference>
<dbReference type="InterPro" id="IPR038695">
    <property type="entry name" value="Saro_0823-like_sf"/>
</dbReference>
<comment type="caution">
    <text evidence="2">The sequence shown here is derived from an EMBL/GenBank/DDBJ whole genome shotgun (WGS) entry which is preliminary data.</text>
</comment>
<keyword evidence="1" id="KW-1133">Transmembrane helix</keyword>
<dbReference type="PANTHER" id="PTHR37953">
    <property type="entry name" value="UPF0127 PROTEIN MJ1496"/>
    <property type="match status" value="1"/>
</dbReference>
<name>A0AAP2Z7Q5_9EURY</name>
<keyword evidence="1" id="KW-0472">Membrane</keyword>
<dbReference type="EMBL" id="JAOPJZ010000004">
    <property type="protein sequence ID" value="MCU4751850.1"/>
    <property type="molecule type" value="Genomic_DNA"/>
</dbReference>
<evidence type="ECO:0000256" key="1">
    <source>
        <dbReference type="SAM" id="Phobius"/>
    </source>
</evidence>
<feature type="transmembrane region" description="Helical" evidence="1">
    <location>
        <begin position="12"/>
        <end position="35"/>
    </location>
</feature>
<proteinExistence type="predicted"/>
<dbReference type="Gene3D" id="2.60.120.1140">
    <property type="entry name" value="Protein of unknown function DUF192"/>
    <property type="match status" value="1"/>
</dbReference>
<reference evidence="2 3" key="1">
    <citation type="submission" date="2022-09" db="EMBL/GenBank/DDBJ databases">
        <title>Enrichment on poylsaccharides allowed isolation of novel metabolic and taxonomic groups of Haloarchaea.</title>
        <authorList>
            <person name="Sorokin D.Y."/>
            <person name="Elcheninov A.G."/>
            <person name="Khizhniak T.V."/>
            <person name="Kolganova T.V."/>
            <person name="Kublanov I.V."/>
        </authorList>
    </citation>
    <scope>NUCLEOTIDE SEQUENCE [LARGE SCALE GENOMIC DNA]</scope>
    <source>
        <strain evidence="2 3">AArc-curdl1</strain>
    </source>
</reference>
<gene>
    <name evidence="2" type="ORF">OB919_07625</name>
</gene>
<dbReference type="PANTHER" id="PTHR37953:SF1">
    <property type="entry name" value="UPF0127 PROTEIN MJ1496"/>
    <property type="match status" value="1"/>
</dbReference>
<dbReference type="AlphaFoldDB" id="A0AAP2Z7Q5"/>
<keyword evidence="3" id="KW-1185">Reference proteome</keyword>
<organism evidence="2 3">
    <name type="scientific">Natronosalvus hydrolyticus</name>
    <dbReference type="NCBI Taxonomy" id="2979988"/>
    <lineage>
        <taxon>Archaea</taxon>
        <taxon>Methanobacteriati</taxon>
        <taxon>Methanobacteriota</taxon>
        <taxon>Stenosarchaea group</taxon>
        <taxon>Halobacteria</taxon>
        <taxon>Halobacteriales</taxon>
        <taxon>Natrialbaceae</taxon>
        <taxon>Natronosalvus</taxon>
    </lineage>
</organism>
<dbReference type="RefSeq" id="WP_342808044.1">
    <property type="nucleotide sequence ID" value="NZ_JAOPJZ010000004.1"/>
</dbReference>
<dbReference type="InterPro" id="IPR003795">
    <property type="entry name" value="DUF192"/>
</dbReference>
<evidence type="ECO:0000313" key="3">
    <source>
        <dbReference type="Proteomes" id="UP001321047"/>
    </source>
</evidence>
<evidence type="ECO:0000313" key="2">
    <source>
        <dbReference type="EMBL" id="MCU4751850.1"/>
    </source>
</evidence>
<sequence>MWPSRKRIYAGLVVSIVALIVGFGLIQLSILPVPWTNDHGQVTVYGDDGTEKLTVEVEVADTWEQRYTGLSDHDSLEPGTGMLFVHGSEGDRTYVMRDMDFDIDIIFIDSDREITAIHHARAPEPGEDGEDLRYSGRAQWVLEVPRGTANNSALEEGDTVEIEYE</sequence>